<gene>
    <name evidence="1" type="ORF">CO051_00670</name>
</gene>
<evidence type="ECO:0000313" key="2">
    <source>
        <dbReference type="Proteomes" id="UP000231383"/>
    </source>
</evidence>
<organism evidence="1 2">
    <name type="scientific">Candidatus Roizmanbacteria bacterium CG_4_9_14_0_2_um_filter_39_13</name>
    <dbReference type="NCBI Taxonomy" id="1974839"/>
    <lineage>
        <taxon>Bacteria</taxon>
        <taxon>Candidatus Roizmaniibacteriota</taxon>
    </lineage>
</organism>
<sequence length="169" mass="19284">MKDGALYIHGNGTHYKMRLPQPQSICHVEIIPPRELIMLSKTLVDGRTDDVKANRMIQKISAYSGIDPDTIPLATRIGASPRDQTVRSIAQYEYVIQYSLNNLRFQGGGAIRMNGSAGRLKLLALRRKLQGRLVIPFSGDDPDFIGSEKYEWLHQRWTNFGRNIFFHQQ</sequence>
<name>A0A2M8F3P7_9BACT</name>
<proteinExistence type="predicted"/>
<dbReference type="EMBL" id="PFSC01000019">
    <property type="protein sequence ID" value="PJC33933.1"/>
    <property type="molecule type" value="Genomic_DNA"/>
</dbReference>
<reference evidence="2" key="1">
    <citation type="submission" date="2017-09" db="EMBL/GenBank/DDBJ databases">
        <title>Depth-based differentiation of microbial function through sediment-hosted aquifers and enrichment of novel symbionts in the deep terrestrial subsurface.</title>
        <authorList>
            <person name="Probst A.J."/>
            <person name="Ladd B."/>
            <person name="Jarett J.K."/>
            <person name="Geller-Mcgrath D.E."/>
            <person name="Sieber C.M.K."/>
            <person name="Emerson J.B."/>
            <person name="Anantharaman K."/>
            <person name="Thomas B.C."/>
            <person name="Malmstrom R."/>
            <person name="Stieglmeier M."/>
            <person name="Klingl A."/>
            <person name="Woyke T."/>
            <person name="Ryan C.M."/>
            <person name="Banfield J.F."/>
        </authorList>
    </citation>
    <scope>NUCLEOTIDE SEQUENCE [LARGE SCALE GENOMIC DNA]</scope>
</reference>
<dbReference type="Proteomes" id="UP000231383">
    <property type="component" value="Unassembled WGS sequence"/>
</dbReference>
<dbReference type="AlphaFoldDB" id="A0A2M8F3P7"/>
<accession>A0A2M8F3P7</accession>
<evidence type="ECO:0000313" key="1">
    <source>
        <dbReference type="EMBL" id="PJC33933.1"/>
    </source>
</evidence>
<protein>
    <submittedName>
        <fullName evidence="1">Uncharacterized protein</fullName>
    </submittedName>
</protein>
<comment type="caution">
    <text evidence="1">The sequence shown here is derived from an EMBL/GenBank/DDBJ whole genome shotgun (WGS) entry which is preliminary data.</text>
</comment>